<comment type="caution">
    <text evidence="3">The sequence shown here is derived from an EMBL/GenBank/DDBJ whole genome shotgun (WGS) entry which is preliminary data.</text>
</comment>
<keyword evidence="2" id="KW-0812">Transmembrane</keyword>
<gene>
    <name evidence="3" type="ORF">GCM10023171_20980</name>
</gene>
<keyword evidence="2" id="KW-1133">Transmembrane helix</keyword>
<accession>A0ABP8PFV9</accession>
<feature type="region of interest" description="Disordered" evidence="1">
    <location>
        <begin position="1"/>
        <end position="25"/>
    </location>
</feature>
<dbReference type="Proteomes" id="UP001500731">
    <property type="component" value="Unassembled WGS sequence"/>
</dbReference>
<dbReference type="RefSeq" id="WP_345186746.1">
    <property type="nucleotide sequence ID" value="NZ_BAABGP010000014.1"/>
</dbReference>
<evidence type="ECO:0000313" key="4">
    <source>
        <dbReference type="Proteomes" id="UP001500731"/>
    </source>
</evidence>
<evidence type="ECO:0000256" key="1">
    <source>
        <dbReference type="SAM" id="MobiDB-lite"/>
    </source>
</evidence>
<name>A0ABP8PFV9_9MICO</name>
<feature type="transmembrane region" description="Helical" evidence="2">
    <location>
        <begin position="30"/>
        <end position="52"/>
    </location>
</feature>
<feature type="compositionally biased region" description="Basic and acidic residues" evidence="1">
    <location>
        <begin position="7"/>
        <end position="23"/>
    </location>
</feature>
<reference evidence="4" key="1">
    <citation type="journal article" date="2019" name="Int. J. Syst. Evol. Microbiol.">
        <title>The Global Catalogue of Microorganisms (GCM) 10K type strain sequencing project: providing services to taxonomists for standard genome sequencing and annotation.</title>
        <authorList>
            <consortium name="The Broad Institute Genomics Platform"/>
            <consortium name="The Broad Institute Genome Sequencing Center for Infectious Disease"/>
            <person name="Wu L."/>
            <person name="Ma J."/>
        </authorList>
    </citation>
    <scope>NUCLEOTIDE SEQUENCE [LARGE SCALE GENOMIC DNA]</scope>
    <source>
        <strain evidence="4">JCM 17839</strain>
    </source>
</reference>
<proteinExistence type="predicted"/>
<keyword evidence="2" id="KW-0472">Membrane</keyword>
<protein>
    <submittedName>
        <fullName evidence="3">DUF4012 domain-containing protein</fullName>
    </submittedName>
</protein>
<dbReference type="EMBL" id="BAABGP010000014">
    <property type="protein sequence ID" value="GAA4485910.1"/>
    <property type="molecule type" value="Genomic_DNA"/>
</dbReference>
<organism evidence="3 4">
    <name type="scientific">Microbacterium panaciterrae</name>
    <dbReference type="NCBI Taxonomy" id="985759"/>
    <lineage>
        <taxon>Bacteria</taxon>
        <taxon>Bacillati</taxon>
        <taxon>Actinomycetota</taxon>
        <taxon>Actinomycetes</taxon>
        <taxon>Micrococcales</taxon>
        <taxon>Microbacteriaceae</taxon>
        <taxon>Microbacterium</taxon>
    </lineage>
</organism>
<dbReference type="Pfam" id="PF13196">
    <property type="entry name" value="DUF4012"/>
    <property type="match status" value="1"/>
</dbReference>
<evidence type="ECO:0000313" key="3">
    <source>
        <dbReference type="EMBL" id="GAA4485910.1"/>
    </source>
</evidence>
<sequence>MMSTPPSRRDLRSQRPEPDEASPRRRKRRIWPWITGGVLLIVIAVAVVGLIVGKHIYDSAMSARTHLAAAMTDVQQVQKAILVGDLTTAATAADKVSKETAAAVALTKDWQWRAGEKIPGVAQNLIAMRTVAQVTDGLATDVVQPAASVKLSDFKFAAGGIDITAITNLSKTFTTVQAGITKAQAGLKKVDRTALVGPVADGMSKLESELQKIGPSMTMAQEVLSVLPDALGAQGPRTYLLMFQGNSEARSLGGNAAQFLPITVDHGHITPGAVVSSSDFKQQGRKVPIVPLDPQAENIFGDKIGRYTPDFTMVPNLPYAVSILRAWWAADIGTNIDGVLSIDPVALSYILEATGPLTLADGSQLTSQNAVALLLNQVYFTYPTGPEQDAFFASAADSIFGAVTSGKVSSPVKLIQALLHASDEGRLLYVSNDPKETQLIDNSRMSGIMPTTNTDQTVVGVYLNDNTGSKKSYYLDMGIDVCRAGDVVKGQSVLTSNLTQAEADRLPPYITGPYFGADDISSYMVVYGPVGSQLASITVDGKPVTPLSQGEHLGRPAVKFEVFSHLNDSHTIDFSFKTAKTEGPLAVWTTPMSRATPIKIEATCK</sequence>
<dbReference type="InterPro" id="IPR025101">
    <property type="entry name" value="DUF4012"/>
</dbReference>
<keyword evidence="4" id="KW-1185">Reference proteome</keyword>
<evidence type="ECO:0000256" key="2">
    <source>
        <dbReference type="SAM" id="Phobius"/>
    </source>
</evidence>